<feature type="transmembrane region" description="Helical" evidence="1">
    <location>
        <begin position="83"/>
        <end position="104"/>
    </location>
</feature>
<keyword evidence="1" id="KW-0472">Membrane</keyword>
<keyword evidence="5" id="KW-1185">Reference proteome</keyword>
<dbReference type="Pfam" id="PF16344">
    <property type="entry name" value="FecR_C"/>
    <property type="match status" value="1"/>
</dbReference>
<gene>
    <name evidence="4" type="ORF">H8S64_05485</name>
</gene>
<evidence type="ECO:0000259" key="2">
    <source>
        <dbReference type="Pfam" id="PF04773"/>
    </source>
</evidence>
<evidence type="ECO:0000313" key="4">
    <source>
        <dbReference type="EMBL" id="MBC5620544.1"/>
    </source>
</evidence>
<evidence type="ECO:0000313" key="5">
    <source>
        <dbReference type="Proteomes" id="UP000646484"/>
    </source>
</evidence>
<keyword evidence="1" id="KW-1133">Transmembrane helix</keyword>
<proteinExistence type="predicted"/>
<dbReference type="InterPro" id="IPR006860">
    <property type="entry name" value="FecR"/>
</dbReference>
<dbReference type="EMBL" id="JACOOH010000002">
    <property type="protein sequence ID" value="MBC5620544.1"/>
    <property type="molecule type" value="Genomic_DNA"/>
</dbReference>
<dbReference type="InterPro" id="IPR012373">
    <property type="entry name" value="Ferrdict_sens_TM"/>
</dbReference>
<name>A0ABR7CXZ9_9BACT</name>
<organism evidence="4 5">
    <name type="scientific">Butyricimonas hominis</name>
    <dbReference type="NCBI Taxonomy" id="2763032"/>
    <lineage>
        <taxon>Bacteria</taxon>
        <taxon>Pseudomonadati</taxon>
        <taxon>Bacteroidota</taxon>
        <taxon>Bacteroidia</taxon>
        <taxon>Bacteroidales</taxon>
        <taxon>Odoribacteraceae</taxon>
        <taxon>Butyricimonas</taxon>
    </lineage>
</organism>
<evidence type="ECO:0000259" key="3">
    <source>
        <dbReference type="Pfam" id="PF16344"/>
    </source>
</evidence>
<dbReference type="Proteomes" id="UP000646484">
    <property type="component" value="Unassembled WGS sequence"/>
</dbReference>
<comment type="caution">
    <text evidence="4">The sequence shown here is derived from an EMBL/GenBank/DDBJ whole genome shotgun (WGS) entry which is preliminary data.</text>
</comment>
<dbReference type="InterPro" id="IPR032508">
    <property type="entry name" value="FecR_C"/>
</dbReference>
<dbReference type="Pfam" id="PF04773">
    <property type="entry name" value="FecR"/>
    <property type="match status" value="1"/>
</dbReference>
<feature type="domain" description="FecR protein" evidence="2">
    <location>
        <begin position="180"/>
        <end position="272"/>
    </location>
</feature>
<dbReference type="PIRSF" id="PIRSF018266">
    <property type="entry name" value="FecR"/>
    <property type="match status" value="1"/>
</dbReference>
<evidence type="ECO:0000256" key="1">
    <source>
        <dbReference type="SAM" id="Phobius"/>
    </source>
</evidence>
<sequence length="386" mass="43827">MMMKKNIYDDASLIRKSLLEDLEEGEQKELGQLLDNPEIQEVYGQLSDPVYLKKQFIEYENYSGKKGYTVFKEKINRARRVRMIRWGAAVAAVWVIALGIMLWMTSGEKNGDEKGLPVASNIIPAGEKRARLTLADGSTVMIAETSTRVLKEKGARIEYKNGEIFYNTEIKTTEIVYNELEVPRGGECIITLDDGTKVWVNAETKLKYPVSFAGEQREVILEGEAFFEVVKDKKPFIVKTSFGDVRVLGTAFGINAYVDQPEGYTTLVRGKVSVTAGAGEPLVIQPGEQVVSSKDGKTRKQEVNVDEFVGWKDGIYVFRDKKLVDIMNTLERWYNISVLFEDESLKSLLFTGNLKRYDDINVFFDALSRTGDLKYRVERNHVILYK</sequence>
<dbReference type="Gene3D" id="2.60.120.1440">
    <property type="match status" value="1"/>
</dbReference>
<dbReference type="PANTHER" id="PTHR30273:SF2">
    <property type="entry name" value="PROTEIN FECR"/>
    <property type="match status" value="1"/>
</dbReference>
<feature type="domain" description="Protein FecR C-terminal" evidence="3">
    <location>
        <begin position="316"/>
        <end position="383"/>
    </location>
</feature>
<accession>A0ABR7CXZ9</accession>
<dbReference type="Gene3D" id="3.55.50.30">
    <property type="match status" value="1"/>
</dbReference>
<dbReference type="PANTHER" id="PTHR30273">
    <property type="entry name" value="PERIPLASMIC SIGNAL SENSOR AND SIGMA FACTOR ACTIVATOR FECR-RELATED"/>
    <property type="match status" value="1"/>
</dbReference>
<protein>
    <submittedName>
        <fullName evidence="4">FecR domain-containing protein</fullName>
    </submittedName>
</protein>
<keyword evidence="1" id="KW-0812">Transmembrane</keyword>
<reference evidence="4 5" key="1">
    <citation type="submission" date="2020-08" db="EMBL/GenBank/DDBJ databases">
        <title>Genome public.</title>
        <authorList>
            <person name="Liu C."/>
            <person name="Sun Q."/>
        </authorList>
    </citation>
    <scope>NUCLEOTIDE SEQUENCE [LARGE SCALE GENOMIC DNA]</scope>
    <source>
        <strain evidence="4 5">NSJ-56</strain>
    </source>
</reference>